<reference evidence="3 4" key="1">
    <citation type="journal article" date="2019" name="Genome Biol. Evol.">
        <title>Insights into the evolution of the New World diploid cottons (Gossypium, subgenus Houzingenia) based on genome sequencing.</title>
        <authorList>
            <person name="Grover C.E."/>
            <person name="Arick M.A. 2nd"/>
            <person name="Thrash A."/>
            <person name="Conover J.L."/>
            <person name="Sanders W.S."/>
            <person name="Peterson D.G."/>
            <person name="Frelichowski J.E."/>
            <person name="Scheffler J.A."/>
            <person name="Scheffler B.E."/>
            <person name="Wendel J.F."/>
        </authorList>
    </citation>
    <scope>NUCLEOTIDE SEQUENCE [LARGE SCALE GENOMIC DNA]</scope>
    <source>
        <strain evidence="3">157</strain>
        <tissue evidence="3">Leaf</tissue>
    </source>
</reference>
<dbReference type="EMBL" id="JABEZX010000005">
    <property type="protein sequence ID" value="MBA0555420.1"/>
    <property type="molecule type" value="Genomic_DNA"/>
</dbReference>
<comment type="caution">
    <text evidence="3">The sequence shown here is derived from an EMBL/GenBank/DDBJ whole genome shotgun (WGS) entry which is preliminary data.</text>
</comment>
<protein>
    <recommendedName>
        <fullName evidence="2">RNase H type-1 domain-containing protein</fullName>
    </recommendedName>
</protein>
<dbReference type="InterPro" id="IPR036397">
    <property type="entry name" value="RNaseH_sf"/>
</dbReference>
<proteinExistence type="predicted"/>
<organism evidence="3 4">
    <name type="scientific">Gossypium lobatum</name>
    <dbReference type="NCBI Taxonomy" id="34289"/>
    <lineage>
        <taxon>Eukaryota</taxon>
        <taxon>Viridiplantae</taxon>
        <taxon>Streptophyta</taxon>
        <taxon>Embryophyta</taxon>
        <taxon>Tracheophyta</taxon>
        <taxon>Spermatophyta</taxon>
        <taxon>Magnoliopsida</taxon>
        <taxon>eudicotyledons</taxon>
        <taxon>Gunneridae</taxon>
        <taxon>Pentapetalae</taxon>
        <taxon>rosids</taxon>
        <taxon>malvids</taxon>
        <taxon>Malvales</taxon>
        <taxon>Malvaceae</taxon>
        <taxon>Malvoideae</taxon>
        <taxon>Gossypium</taxon>
    </lineage>
</organism>
<gene>
    <name evidence="3" type="ORF">Golob_025599</name>
</gene>
<feature type="signal peptide" evidence="1">
    <location>
        <begin position="1"/>
        <end position="22"/>
    </location>
</feature>
<dbReference type="AlphaFoldDB" id="A0A7J8LSS5"/>
<feature type="chain" id="PRO_5029465178" description="RNase H type-1 domain-containing protein" evidence="1">
    <location>
        <begin position="23"/>
        <end position="153"/>
    </location>
</feature>
<name>A0A7J8LSS5_9ROSI</name>
<dbReference type="Pfam" id="PF13456">
    <property type="entry name" value="RVT_3"/>
    <property type="match status" value="1"/>
</dbReference>
<dbReference type="PANTHER" id="PTHR47723:SF24">
    <property type="entry name" value="RNASE H TYPE-1 DOMAIN-CONTAINING PROTEIN"/>
    <property type="match status" value="1"/>
</dbReference>
<feature type="domain" description="RNase H type-1" evidence="2">
    <location>
        <begin position="56"/>
        <end position="132"/>
    </location>
</feature>
<dbReference type="InterPro" id="IPR044730">
    <property type="entry name" value="RNase_H-like_dom_plant"/>
</dbReference>
<evidence type="ECO:0000256" key="1">
    <source>
        <dbReference type="SAM" id="SignalP"/>
    </source>
</evidence>
<keyword evidence="1" id="KW-0732">Signal</keyword>
<dbReference type="InterPro" id="IPR002156">
    <property type="entry name" value="RNaseH_domain"/>
</dbReference>
<dbReference type="PANTHER" id="PTHR47723">
    <property type="entry name" value="OS05G0353850 PROTEIN"/>
    <property type="match status" value="1"/>
</dbReference>
<evidence type="ECO:0000259" key="2">
    <source>
        <dbReference type="Pfam" id="PF13456"/>
    </source>
</evidence>
<dbReference type="Proteomes" id="UP000593572">
    <property type="component" value="Unassembled WGS sequence"/>
</dbReference>
<evidence type="ECO:0000313" key="4">
    <source>
        <dbReference type="Proteomes" id="UP000593572"/>
    </source>
</evidence>
<sequence length="153" mass="17147">MTSYSIRLVAVAIIYLLSLAEAWTSSLYIEGATEHWPYKSMTKKWRQFQIMDGLMNVDGLVLATRPKVAIGGVMRGSNGGWMGGFDMMIGMSNIFQVESRAMLEGLKLSWAQGFRQVELESDNALLIDVTENGLATGYNYSEIRLIHDRCPKD</sequence>
<dbReference type="GO" id="GO:0003676">
    <property type="term" value="F:nucleic acid binding"/>
    <property type="evidence" value="ECO:0007669"/>
    <property type="project" value="InterPro"/>
</dbReference>
<dbReference type="InterPro" id="IPR053151">
    <property type="entry name" value="RNase_H-like"/>
</dbReference>
<keyword evidence="4" id="KW-1185">Reference proteome</keyword>
<dbReference type="CDD" id="cd06222">
    <property type="entry name" value="RNase_H_like"/>
    <property type="match status" value="1"/>
</dbReference>
<evidence type="ECO:0000313" key="3">
    <source>
        <dbReference type="EMBL" id="MBA0555420.1"/>
    </source>
</evidence>
<dbReference type="Gene3D" id="3.30.420.10">
    <property type="entry name" value="Ribonuclease H-like superfamily/Ribonuclease H"/>
    <property type="match status" value="1"/>
</dbReference>
<accession>A0A7J8LSS5</accession>
<dbReference type="GO" id="GO:0004523">
    <property type="term" value="F:RNA-DNA hybrid ribonuclease activity"/>
    <property type="evidence" value="ECO:0007669"/>
    <property type="project" value="InterPro"/>
</dbReference>